<dbReference type="RefSeq" id="WP_014354356.1">
    <property type="nucleotide sequence ID" value="NC_016893.1"/>
</dbReference>
<dbReference type="EC" id="2.3.1.8" evidence="5 11"/>
<dbReference type="UniPathway" id="UPA00340">
    <property type="reaction ID" value="UER00459"/>
</dbReference>
<dbReference type="SUPFAM" id="SSF52540">
    <property type="entry name" value="P-loop containing nucleoside triphosphate hydrolases"/>
    <property type="match status" value="1"/>
</dbReference>
<name>H6Q5D4_WIGGL</name>
<dbReference type="HOGENOM" id="CLU_019723_2_1_6"/>
<dbReference type="NCBIfam" id="NF004167">
    <property type="entry name" value="PRK05632.1"/>
    <property type="match status" value="1"/>
</dbReference>
<dbReference type="InterPro" id="IPR050500">
    <property type="entry name" value="Phos_Acetyltrans/Butyryltrans"/>
</dbReference>
<dbReference type="InterPro" id="IPR002505">
    <property type="entry name" value="PTA_PTB"/>
</dbReference>
<comment type="function">
    <text evidence="11">Involved in acetate metabolism.</text>
</comment>
<proteinExistence type="inferred from homology"/>
<dbReference type="KEGG" id="wgl:WIGMOR_0603"/>
<evidence type="ECO:0000256" key="4">
    <source>
        <dbReference type="ARBA" id="ARBA00009786"/>
    </source>
</evidence>
<comment type="pathway">
    <text evidence="2 11">Metabolic intermediate biosynthesis; acetyl-CoA biosynthesis; acetyl-CoA from acetate: step 2/2.</text>
</comment>
<evidence type="ECO:0000256" key="10">
    <source>
        <dbReference type="ARBA" id="ARBA00031108"/>
    </source>
</evidence>
<dbReference type="Pfam" id="PF13500">
    <property type="entry name" value="AAA_26"/>
    <property type="match status" value="1"/>
</dbReference>
<dbReference type="SUPFAM" id="SSF53659">
    <property type="entry name" value="Isocitrate/Isopropylmalate dehydrogenase-like"/>
    <property type="match status" value="1"/>
</dbReference>
<keyword evidence="7 11" id="KW-0963">Cytoplasm</keyword>
<dbReference type="NCBIfam" id="NF007233">
    <property type="entry name" value="PRK09653.1"/>
    <property type="match status" value="1"/>
</dbReference>
<evidence type="ECO:0000256" key="8">
    <source>
        <dbReference type="ARBA" id="ARBA00022679"/>
    </source>
</evidence>
<sequence length="708" mass="80888">MSRTIMLIPTEKNIGLSHVFSGIMHAISQASILYTVFRPIDYIYEDENKFDIIKYSSSIYNISYTSMRSQYSLKNIIQLLCSNQKHILMENIIETFYQQQKNSAITLIPGISIHNKYFDFMQLNCEIAKMLNADIILISKFNKNYFDSFVEYIEFISLPYGGTKNKRIKGVILNQINFLKNSNIKKDLDWIRLLEVNKYKYTKKIDKNLEKLKDNNSIPIIAKIPWDSNLDFIRLYNLKKYFNAKIINNYRKDLIIKFIAIFQNSERFLYAKYYKESLLIILTNQINKNFYSILEKFQAILLVGSENNYKKIQNICNIADNKKIILLSLETDYLSILKKLKYLKLKYLKSNQDIFETNAYIAKFFDNTWISSLNTSSYIQKIDSPQIFQYNILQLARKELKNIILPEACDLRILKAANICAKKNIARCTLLGDPKNIQQIAYQNGIVLEKNIHIVNPLDIQKKYIPRIMNLRKKKEISEKIAIKQLKNNIILATLMLDAGVVDGLVAGAISTTADTLRPAFQFIKTTQKNSLISSIFFMLLPEKTVIYGDCAINVDPNAYQLAEIAIQSANSAIQFGIDPKIAMISYSTGYSGTGISVEKVRQATCIVKSKYPEFIIDGPLQYDAAMVQKISQSKSPHSCISGNATVLIFPDLNTGNTTYKAVQRSANISCIGPILQGIRKPVNDLSRGASVEDIIYVIAVTAIQSMK</sequence>
<dbReference type="InterPro" id="IPR016475">
    <property type="entry name" value="P-Actrans_bac"/>
</dbReference>
<dbReference type="Pfam" id="PF01515">
    <property type="entry name" value="PTA_PTB"/>
    <property type="match status" value="1"/>
</dbReference>
<dbReference type="EMBL" id="CP003315">
    <property type="protein sequence ID" value="AFA41417.1"/>
    <property type="molecule type" value="Genomic_DNA"/>
</dbReference>
<evidence type="ECO:0000259" key="12">
    <source>
        <dbReference type="Pfam" id="PF01515"/>
    </source>
</evidence>
<dbReference type="InterPro" id="IPR042112">
    <property type="entry name" value="P_AcTrfase_dom2"/>
</dbReference>
<dbReference type="InterPro" id="IPR004614">
    <property type="entry name" value="P_AcTrfase"/>
</dbReference>
<evidence type="ECO:0000313" key="14">
    <source>
        <dbReference type="Proteomes" id="UP000009061"/>
    </source>
</evidence>
<protein>
    <recommendedName>
        <fullName evidence="6 11">Phosphate acetyltransferase</fullName>
        <ecNumber evidence="5 11">2.3.1.8</ecNumber>
    </recommendedName>
    <alternativeName>
        <fullName evidence="10 11">Phosphotransacetylase</fullName>
    </alternativeName>
</protein>
<reference evidence="13 14" key="1">
    <citation type="journal article" date="2012" name="MBio">
        <title>Insight into the transmission biology and species-specific functional capabilities of tsetse (Diptera: glossinidae) obligate symbiont wigglesworthia.</title>
        <authorList>
            <person name="Rio R.V."/>
            <person name="Symula R.E."/>
            <person name="Wang J."/>
            <person name="Lohs C."/>
            <person name="Wu Y.N."/>
            <person name="Snyder A.K."/>
            <person name="Bjornson R.D."/>
            <person name="Oshima K."/>
            <person name="Biehl B.S."/>
            <person name="Perna N.T."/>
            <person name="Hattori M."/>
            <person name="Aksoy S."/>
        </authorList>
    </citation>
    <scope>NUCLEOTIDE SEQUENCE [LARGE SCALE GENOMIC DNA]</scope>
    <source>
        <strain evidence="13">WGM</strain>
    </source>
</reference>
<dbReference type="InterPro" id="IPR042113">
    <property type="entry name" value="P_AcTrfase_dom1"/>
</dbReference>
<dbReference type="Proteomes" id="UP000009061">
    <property type="component" value="Chromosome"/>
</dbReference>
<dbReference type="Gene3D" id="3.40.50.10950">
    <property type="match status" value="1"/>
</dbReference>
<dbReference type="GO" id="GO:0006085">
    <property type="term" value="P:acetyl-CoA biosynthetic process"/>
    <property type="evidence" value="ECO:0007669"/>
    <property type="project" value="UniProtKB-UniPathway"/>
</dbReference>
<evidence type="ECO:0000256" key="11">
    <source>
        <dbReference type="PIRNR" id="PIRNR006107"/>
    </source>
</evidence>
<keyword evidence="14" id="KW-1185">Reference proteome</keyword>
<comment type="domain">
    <text evidence="11">The N-terminal region seems to be important for proper quaternary structure. The C-terminal region contains the substrate-binding site.</text>
</comment>
<dbReference type="OrthoDB" id="9808984at2"/>
<dbReference type="AlphaFoldDB" id="H6Q5D4"/>
<dbReference type="eggNOG" id="COG0280">
    <property type="taxonomic scope" value="Bacteria"/>
</dbReference>
<dbReference type="GO" id="GO:0005737">
    <property type="term" value="C:cytoplasm"/>
    <property type="evidence" value="ECO:0007669"/>
    <property type="project" value="UniProtKB-SubCell"/>
</dbReference>
<dbReference type="STRING" id="1142511.WIGMOR_0603"/>
<comment type="similarity">
    <text evidence="3 11">In the C-terminal section; belongs to the phosphate acetyltransferase and butyryltransferase family.</text>
</comment>
<evidence type="ECO:0000256" key="3">
    <source>
        <dbReference type="ARBA" id="ARBA00008756"/>
    </source>
</evidence>
<dbReference type="PANTHER" id="PTHR43356:SF3">
    <property type="entry name" value="PHOSPHATE ACETYLTRANSFERASE"/>
    <property type="match status" value="1"/>
</dbReference>
<evidence type="ECO:0000256" key="9">
    <source>
        <dbReference type="ARBA" id="ARBA00023315"/>
    </source>
</evidence>
<dbReference type="NCBIfam" id="TIGR00651">
    <property type="entry name" value="pta"/>
    <property type="match status" value="1"/>
</dbReference>
<dbReference type="Gene3D" id="3.40.50.10750">
    <property type="entry name" value="Isocitrate/Isopropylmalate dehydrogenase-like"/>
    <property type="match status" value="1"/>
</dbReference>
<evidence type="ECO:0000256" key="5">
    <source>
        <dbReference type="ARBA" id="ARBA00012707"/>
    </source>
</evidence>
<evidence type="ECO:0000256" key="1">
    <source>
        <dbReference type="ARBA" id="ARBA00004496"/>
    </source>
</evidence>
<comment type="catalytic activity">
    <reaction evidence="11">
        <text>acetyl-CoA + phosphate = acetyl phosphate + CoA</text>
        <dbReference type="Rhea" id="RHEA:19521"/>
        <dbReference type="ChEBI" id="CHEBI:22191"/>
        <dbReference type="ChEBI" id="CHEBI:43474"/>
        <dbReference type="ChEBI" id="CHEBI:57287"/>
        <dbReference type="ChEBI" id="CHEBI:57288"/>
        <dbReference type="EC" id="2.3.1.8"/>
    </reaction>
</comment>
<dbReference type="eggNOG" id="COG0857">
    <property type="taxonomic scope" value="Bacteria"/>
</dbReference>
<dbReference type="InterPro" id="IPR027417">
    <property type="entry name" value="P-loop_NTPase"/>
</dbReference>
<feature type="domain" description="Phosphate acetyl/butaryl transferase" evidence="12">
    <location>
        <begin position="388"/>
        <end position="703"/>
    </location>
</feature>
<dbReference type="PANTHER" id="PTHR43356">
    <property type="entry name" value="PHOSPHATE ACETYLTRANSFERASE"/>
    <property type="match status" value="1"/>
</dbReference>
<comment type="similarity">
    <text evidence="4 11">In the N-terminal section; belongs to the CobB/CobQ family.</text>
</comment>
<dbReference type="GO" id="GO:0008959">
    <property type="term" value="F:phosphate acetyltransferase activity"/>
    <property type="evidence" value="ECO:0007669"/>
    <property type="project" value="UniProtKB-EC"/>
</dbReference>
<keyword evidence="9 11" id="KW-0012">Acyltransferase</keyword>
<gene>
    <name evidence="13" type="primary">pta</name>
    <name evidence="13" type="ORF">WIGMOR_0603</name>
</gene>
<dbReference type="PIRSF" id="PIRSF006107">
    <property type="entry name" value="PhpActrans_proteobac"/>
    <property type="match status" value="1"/>
</dbReference>
<accession>H6Q5D4</accession>
<evidence type="ECO:0000256" key="2">
    <source>
        <dbReference type="ARBA" id="ARBA00004989"/>
    </source>
</evidence>
<organism evidence="13 14">
    <name type="scientific">Wigglesworthia glossinidia endosymbiont of Glossina morsitans morsitans</name>
    <name type="common">Yale colony</name>
    <dbReference type="NCBI Taxonomy" id="1142511"/>
    <lineage>
        <taxon>Bacteria</taxon>
        <taxon>Pseudomonadati</taxon>
        <taxon>Pseudomonadota</taxon>
        <taxon>Gammaproteobacteria</taxon>
        <taxon>Enterobacterales</taxon>
        <taxon>Erwiniaceae</taxon>
        <taxon>Wigglesworthia</taxon>
    </lineage>
</organism>
<evidence type="ECO:0000313" key="13">
    <source>
        <dbReference type="EMBL" id="AFA41417.1"/>
    </source>
</evidence>
<evidence type="ECO:0000256" key="6">
    <source>
        <dbReference type="ARBA" id="ARBA00021528"/>
    </source>
</evidence>
<keyword evidence="8 11" id="KW-0808">Transferase</keyword>
<evidence type="ECO:0000256" key="7">
    <source>
        <dbReference type="ARBA" id="ARBA00022490"/>
    </source>
</evidence>
<comment type="subcellular location">
    <subcellularLocation>
        <location evidence="1 11">Cytoplasm</location>
    </subcellularLocation>
</comment>